<dbReference type="RefSeq" id="WP_071858522.1">
    <property type="nucleotide sequence ID" value="NZ_JBHSHK010000007.1"/>
</dbReference>
<dbReference type="STRING" id="249189.RV04_GL000567"/>
<dbReference type="Pfam" id="PF19258">
    <property type="entry name" value="KxYKxGKxW_sig"/>
    <property type="match status" value="1"/>
</dbReference>
<reference evidence="3 4" key="1">
    <citation type="submission" date="2014-12" db="EMBL/GenBank/DDBJ databases">
        <title>Draft genome sequences of 29 type strains of Enterococci.</title>
        <authorList>
            <person name="Zhong Z."/>
            <person name="Sun Z."/>
            <person name="Liu W."/>
            <person name="Zhang W."/>
            <person name="Zhang H."/>
        </authorList>
    </citation>
    <scope>NUCLEOTIDE SEQUENCE [LARGE SCALE GENOMIC DNA]</scope>
    <source>
        <strain evidence="3 4">DSM 17122</strain>
    </source>
</reference>
<feature type="transmembrane region" description="Helical" evidence="2">
    <location>
        <begin position="301"/>
        <end position="319"/>
    </location>
</feature>
<dbReference type="InterPro" id="IPR022263">
    <property type="entry name" value="KxYKxGKxW"/>
</dbReference>
<keyword evidence="2" id="KW-0812">Transmembrane</keyword>
<gene>
    <name evidence="3" type="ORF">RV04_GL000567</name>
</gene>
<dbReference type="AlphaFoldDB" id="A0A1L8TJJ0"/>
<keyword evidence="2" id="KW-0472">Membrane</keyword>
<dbReference type="NCBIfam" id="TIGR03715">
    <property type="entry name" value="KxYKxGKxW"/>
    <property type="match status" value="1"/>
</dbReference>
<evidence type="ECO:0008006" key="5">
    <source>
        <dbReference type="Google" id="ProtNLM"/>
    </source>
</evidence>
<evidence type="ECO:0000256" key="2">
    <source>
        <dbReference type="SAM" id="Phobius"/>
    </source>
</evidence>
<evidence type="ECO:0000313" key="3">
    <source>
        <dbReference type="EMBL" id="OJG44373.1"/>
    </source>
</evidence>
<dbReference type="Proteomes" id="UP000182077">
    <property type="component" value="Unassembled WGS sequence"/>
</dbReference>
<keyword evidence="1" id="KW-0732">Signal</keyword>
<keyword evidence="2" id="KW-1133">Transmembrane helix</keyword>
<proteinExistence type="predicted"/>
<protein>
    <recommendedName>
        <fullName evidence="5">Gram-positive cocci surface proteins LPxTG domain-containing protein</fullName>
    </recommendedName>
</protein>
<comment type="caution">
    <text evidence="3">The sequence shown here is derived from an EMBL/GenBank/DDBJ whole genome shotgun (WGS) entry which is preliminary data.</text>
</comment>
<keyword evidence="4" id="KW-1185">Reference proteome</keyword>
<evidence type="ECO:0000256" key="1">
    <source>
        <dbReference type="ARBA" id="ARBA00022729"/>
    </source>
</evidence>
<name>A0A1L8TJJ0_9ENTE</name>
<accession>A0A1L8TJJ0</accession>
<evidence type="ECO:0000313" key="4">
    <source>
        <dbReference type="Proteomes" id="UP000182077"/>
    </source>
</evidence>
<dbReference type="EMBL" id="JXKQ01000011">
    <property type="protein sequence ID" value="OJG44373.1"/>
    <property type="molecule type" value="Genomic_DNA"/>
</dbReference>
<organism evidence="3 4">
    <name type="scientific">Enterococcus hermanniensis</name>
    <dbReference type="NCBI Taxonomy" id="249189"/>
    <lineage>
        <taxon>Bacteria</taxon>
        <taxon>Bacillati</taxon>
        <taxon>Bacillota</taxon>
        <taxon>Bacilli</taxon>
        <taxon>Lactobacillales</taxon>
        <taxon>Enterococcaceae</taxon>
        <taxon>Enterococcus</taxon>
    </lineage>
</organism>
<sequence length="328" mass="34274">MKKIKKIEITETTRKEHIKMWKSKKNWVCGAVVLFSSTVLLSVANENVRAAEVDNSSVAAAVVAQEAQKSNGYHDGQLASSIGQAIANQATQEAQTTSTEVSNQATAAAVVAQEAQKSNGYHDGQLASSIGQAFAKKEAQTTTIADTPNKSTEASNQATAAAVVAQEAQKSNGYHDGQLASSIGQAFARRVLAMDAKASNNEIADLDNTSKVTNADKVTITADNTATKTVKSIVTEAKNPTNQKITTSFASYKPAISAKVIATTNEKAEIVTPAVATASITSAAETAKNEIPKFGSKENTALIAIGMVSVAGALTGLALETESRKRRS</sequence>